<dbReference type="RefSeq" id="WP_097108199.1">
    <property type="nucleotide sequence ID" value="NZ_OCPC01000003.1"/>
</dbReference>
<dbReference type="InterPro" id="IPR036884">
    <property type="entry name" value="2Fe-2S-bd_dom_sf"/>
</dbReference>
<dbReference type="InterPro" id="IPR036010">
    <property type="entry name" value="2Fe-2S_ferredoxin-like_sf"/>
</dbReference>
<evidence type="ECO:0000256" key="3">
    <source>
        <dbReference type="ARBA" id="ARBA00022827"/>
    </source>
</evidence>
<dbReference type="InterPro" id="IPR016169">
    <property type="entry name" value="FAD-bd_PCMH_sub2"/>
</dbReference>
<dbReference type="GO" id="GO:0005506">
    <property type="term" value="F:iron ion binding"/>
    <property type="evidence" value="ECO:0007669"/>
    <property type="project" value="InterPro"/>
</dbReference>
<name>A0A286ICF6_9HYPH</name>
<dbReference type="Gene3D" id="3.10.20.30">
    <property type="match status" value="1"/>
</dbReference>
<dbReference type="AlphaFoldDB" id="A0A286ICF6"/>
<proteinExistence type="predicted"/>
<dbReference type="Gene3D" id="3.30.390.50">
    <property type="entry name" value="CO dehydrogenase flavoprotein, C-terminal domain"/>
    <property type="match status" value="1"/>
</dbReference>
<dbReference type="GO" id="GO:0051537">
    <property type="term" value="F:2 iron, 2 sulfur cluster binding"/>
    <property type="evidence" value="ECO:0007669"/>
    <property type="project" value="InterPro"/>
</dbReference>
<evidence type="ECO:0000259" key="6">
    <source>
        <dbReference type="PROSITE" id="PS51085"/>
    </source>
</evidence>
<dbReference type="Pfam" id="PF00941">
    <property type="entry name" value="FAD_binding_5"/>
    <property type="match status" value="1"/>
</dbReference>
<evidence type="ECO:0000256" key="5">
    <source>
        <dbReference type="ARBA" id="ARBA00023004"/>
    </source>
</evidence>
<dbReference type="InterPro" id="IPR016167">
    <property type="entry name" value="FAD-bd_PCMH_sub1"/>
</dbReference>
<evidence type="ECO:0000313" key="9">
    <source>
        <dbReference type="Proteomes" id="UP000219465"/>
    </source>
</evidence>
<dbReference type="InterPro" id="IPR014307">
    <property type="entry name" value="Xanthine_DH_ssu"/>
</dbReference>
<dbReference type="EMBL" id="OCPC01000003">
    <property type="protein sequence ID" value="SOE17742.1"/>
    <property type="molecule type" value="Genomic_DNA"/>
</dbReference>
<keyword evidence="9" id="KW-1185">Reference proteome</keyword>
<dbReference type="InterPro" id="IPR036318">
    <property type="entry name" value="FAD-bd_PCMH-like_sf"/>
</dbReference>
<dbReference type="Pfam" id="PF01799">
    <property type="entry name" value="Fer2_2"/>
    <property type="match status" value="1"/>
</dbReference>
<evidence type="ECO:0000259" key="7">
    <source>
        <dbReference type="PROSITE" id="PS51387"/>
    </source>
</evidence>
<keyword evidence="5" id="KW-0408">Iron</keyword>
<dbReference type="OrthoDB" id="9792018at2"/>
<feature type="domain" description="FAD-binding PCMH-type" evidence="7">
    <location>
        <begin position="198"/>
        <end position="371"/>
    </location>
</feature>
<dbReference type="InterPro" id="IPR002346">
    <property type="entry name" value="Mopterin_DH_FAD-bd"/>
</dbReference>
<dbReference type="Pfam" id="PF00111">
    <property type="entry name" value="Fer2"/>
    <property type="match status" value="1"/>
</dbReference>
<keyword evidence="2" id="KW-0479">Metal-binding</keyword>
<dbReference type="SMART" id="SM01092">
    <property type="entry name" value="CO_deh_flav_C"/>
    <property type="match status" value="1"/>
</dbReference>
<dbReference type="InterPro" id="IPR001041">
    <property type="entry name" value="2Fe-2S_ferredoxin-type"/>
</dbReference>
<dbReference type="GO" id="GO:0004854">
    <property type="term" value="F:xanthine dehydrogenase activity"/>
    <property type="evidence" value="ECO:0007669"/>
    <property type="project" value="InterPro"/>
</dbReference>
<dbReference type="PROSITE" id="PS51387">
    <property type="entry name" value="FAD_PCMH"/>
    <property type="match status" value="1"/>
</dbReference>
<dbReference type="Proteomes" id="UP000219465">
    <property type="component" value="Unassembled WGS sequence"/>
</dbReference>
<evidence type="ECO:0000313" key="8">
    <source>
        <dbReference type="EMBL" id="SOE17742.1"/>
    </source>
</evidence>
<dbReference type="InterPro" id="IPR016166">
    <property type="entry name" value="FAD-bd_PCMH"/>
</dbReference>
<dbReference type="InterPro" id="IPR012675">
    <property type="entry name" value="Beta-grasp_dom_sf"/>
</dbReference>
<reference evidence="9" key="1">
    <citation type="submission" date="2017-08" db="EMBL/GenBank/DDBJ databases">
        <authorList>
            <person name="Varghese N."/>
            <person name="Submissions S."/>
        </authorList>
    </citation>
    <scope>NUCLEOTIDE SEQUENCE [LARGE SCALE GENOMIC DNA]</scope>
    <source>
        <strain evidence="9">KCTC 23107</strain>
    </source>
</reference>
<feature type="domain" description="2Fe-2S ferredoxin-type" evidence="6">
    <location>
        <begin position="7"/>
        <end position="92"/>
    </location>
</feature>
<dbReference type="PANTHER" id="PTHR45444">
    <property type="entry name" value="XANTHINE DEHYDROGENASE"/>
    <property type="match status" value="1"/>
</dbReference>
<dbReference type="Gene3D" id="1.10.150.120">
    <property type="entry name" value="[2Fe-2S]-binding domain"/>
    <property type="match status" value="1"/>
</dbReference>
<dbReference type="SUPFAM" id="SSF56176">
    <property type="entry name" value="FAD-binding/transporter-associated domain-like"/>
    <property type="match status" value="1"/>
</dbReference>
<gene>
    <name evidence="8" type="ORF">SAMN05877838_2645</name>
</gene>
<dbReference type="InterPro" id="IPR036683">
    <property type="entry name" value="CO_DH_flav_C_dom_sf"/>
</dbReference>
<dbReference type="Gene3D" id="3.30.43.10">
    <property type="entry name" value="Uridine Diphospho-n-acetylenolpyruvylglucosamine Reductase, domain 2"/>
    <property type="match status" value="1"/>
</dbReference>
<dbReference type="SUPFAM" id="SSF55447">
    <property type="entry name" value="CO dehydrogenase flavoprotein C-terminal domain-like"/>
    <property type="match status" value="1"/>
</dbReference>
<protein>
    <submittedName>
        <fullName evidence="8">Xanthine dehydrogenase small subunit</fullName>
    </submittedName>
</protein>
<dbReference type="Pfam" id="PF03450">
    <property type="entry name" value="CO_deh_flav_C"/>
    <property type="match status" value="1"/>
</dbReference>
<dbReference type="InterPro" id="IPR016208">
    <property type="entry name" value="Ald_Oxase/xanthine_DH-like"/>
</dbReference>
<keyword evidence="1" id="KW-0285">Flavoprotein</keyword>
<dbReference type="Gene3D" id="3.30.465.10">
    <property type="match status" value="1"/>
</dbReference>
<evidence type="ECO:0000256" key="2">
    <source>
        <dbReference type="ARBA" id="ARBA00022723"/>
    </source>
</evidence>
<dbReference type="InterPro" id="IPR005107">
    <property type="entry name" value="CO_DH_flav_C"/>
</dbReference>
<dbReference type="InterPro" id="IPR006058">
    <property type="entry name" value="2Fe2S_fd_BS"/>
</dbReference>
<dbReference type="CDD" id="cd00207">
    <property type="entry name" value="fer2"/>
    <property type="match status" value="1"/>
</dbReference>
<dbReference type="SUPFAM" id="SSF54292">
    <property type="entry name" value="2Fe-2S ferredoxin-like"/>
    <property type="match status" value="1"/>
</dbReference>
<evidence type="ECO:0000256" key="4">
    <source>
        <dbReference type="ARBA" id="ARBA00023002"/>
    </source>
</evidence>
<dbReference type="InterPro" id="IPR012175">
    <property type="entry name" value="Xanth_DH_ssu_bac"/>
</dbReference>
<sequence length="494" mass="53522">MTQSHRKSIRFRLNDQTVELSNIAPDQTLLDWLRLDRRLTGTKEGCAEGDCGACTVLVGRIDSGLLTYETVNACIRLTTSLDATHVVTVEYLNRPDGALSAVQQAMVDNHGSQCGFCTPGIVASLHALWLAEPNPSEADIERQLQGNLCRCTGYEPIVKAAVDAAKTIPSADNDRLVAAYDATTQALLEFADGTGAIIEHDSGTTFVPANVDDLAEIYATHPEATIVAGSTDVGLWVTKHMRDISPVIHVGHLEELKQIKIDETGIMLGAGVSYTSARGALVSVFPQMAELWDRIGGEQVRNMGTVGGNIANGSPIGDTPPPLIALGATVTLRKGETRRSMPLEEFFIDYGKQDRQPGEFVESIFVPPLAEDVFYAVYKISKRRDEDISALCGAFHLDTDADGVVTSARIAFGGMAGTPKRAPRTEAALIGQPWSWETVQAARAVLAEDYQPLTDWRASAEYRMLTAQNLLIRFFLETCGAPARIERHPALAEV</sequence>
<dbReference type="GO" id="GO:0071949">
    <property type="term" value="F:FAD binding"/>
    <property type="evidence" value="ECO:0007669"/>
    <property type="project" value="InterPro"/>
</dbReference>
<dbReference type="PANTHER" id="PTHR45444:SF3">
    <property type="entry name" value="XANTHINE DEHYDROGENASE"/>
    <property type="match status" value="1"/>
</dbReference>
<organism evidence="8 9">
    <name type="scientific">Hoeflea halophila</name>
    <dbReference type="NCBI Taxonomy" id="714899"/>
    <lineage>
        <taxon>Bacteria</taxon>
        <taxon>Pseudomonadati</taxon>
        <taxon>Pseudomonadota</taxon>
        <taxon>Alphaproteobacteria</taxon>
        <taxon>Hyphomicrobiales</taxon>
        <taxon>Rhizobiaceae</taxon>
        <taxon>Hoeflea</taxon>
    </lineage>
</organism>
<dbReference type="PROSITE" id="PS51085">
    <property type="entry name" value="2FE2S_FER_2"/>
    <property type="match status" value="1"/>
</dbReference>
<keyword evidence="3" id="KW-0274">FAD</keyword>
<dbReference type="PROSITE" id="PS00197">
    <property type="entry name" value="2FE2S_FER_1"/>
    <property type="match status" value="1"/>
</dbReference>
<dbReference type="InterPro" id="IPR002888">
    <property type="entry name" value="2Fe-2S-bd"/>
</dbReference>
<dbReference type="NCBIfam" id="TIGR02963">
    <property type="entry name" value="xanthine_xdhA"/>
    <property type="match status" value="1"/>
</dbReference>
<keyword evidence="4" id="KW-0560">Oxidoreductase</keyword>
<accession>A0A286ICF6</accession>
<dbReference type="PIRSF" id="PIRSF036557">
    <property type="entry name" value="XdhA_RC"/>
    <property type="match status" value="1"/>
</dbReference>
<evidence type="ECO:0000256" key="1">
    <source>
        <dbReference type="ARBA" id="ARBA00022630"/>
    </source>
</evidence>
<dbReference type="SUPFAM" id="SSF47741">
    <property type="entry name" value="CO dehydrogenase ISP C-domain like"/>
    <property type="match status" value="1"/>
</dbReference>